<reference evidence="4 5" key="1">
    <citation type="submission" date="2014-12" db="EMBL/GenBank/DDBJ databases">
        <title>Draft genome sequences of 29 type strains of Enterococci.</title>
        <authorList>
            <person name="Zhong Z."/>
            <person name="Sun Z."/>
            <person name="Liu W."/>
            <person name="Zhang W."/>
            <person name="Zhang H."/>
        </authorList>
    </citation>
    <scope>NUCLEOTIDE SEQUENCE [LARGE SCALE GENOMIC DNA]</scope>
    <source>
        <strain evidence="4 5">DSM 17029</strain>
    </source>
</reference>
<dbReference type="PANTHER" id="PTHR46825:SF11">
    <property type="entry name" value="PENICILLIN-BINDING PROTEIN 4"/>
    <property type="match status" value="1"/>
</dbReference>
<evidence type="ECO:0000313" key="4">
    <source>
        <dbReference type="EMBL" id="OJG20211.1"/>
    </source>
</evidence>
<dbReference type="Proteomes" id="UP000181884">
    <property type="component" value="Unassembled WGS sequence"/>
</dbReference>
<dbReference type="GO" id="GO:0016020">
    <property type="term" value="C:membrane"/>
    <property type="evidence" value="ECO:0007669"/>
    <property type="project" value="UniProtKB-SubCell"/>
</dbReference>
<dbReference type="AlphaFoldDB" id="A0A1L8RKA5"/>
<proteinExistence type="predicted"/>
<accession>A0A1L8RKA5</accession>
<dbReference type="InterPro" id="IPR050491">
    <property type="entry name" value="AmpC-like"/>
</dbReference>
<comment type="subcellular location">
    <subcellularLocation>
        <location evidence="1">Membrane</location>
    </subcellularLocation>
</comment>
<evidence type="ECO:0000256" key="2">
    <source>
        <dbReference type="ARBA" id="ARBA00023136"/>
    </source>
</evidence>
<dbReference type="InterPro" id="IPR012338">
    <property type="entry name" value="Beta-lactam/transpept-like"/>
</dbReference>
<feature type="domain" description="Beta-lactamase-related" evidence="3">
    <location>
        <begin position="71"/>
        <end position="369"/>
    </location>
</feature>
<keyword evidence="2" id="KW-0472">Membrane</keyword>
<evidence type="ECO:0000259" key="3">
    <source>
        <dbReference type="Pfam" id="PF00144"/>
    </source>
</evidence>
<protein>
    <recommendedName>
        <fullName evidence="3">Beta-lactamase-related domain-containing protein</fullName>
    </recommendedName>
</protein>
<dbReference type="EMBL" id="JXKH01000001">
    <property type="protein sequence ID" value="OJG20211.1"/>
    <property type="molecule type" value="Genomic_DNA"/>
</dbReference>
<dbReference type="PANTHER" id="PTHR46825">
    <property type="entry name" value="D-ALANYL-D-ALANINE-CARBOXYPEPTIDASE/ENDOPEPTIDASE AMPH"/>
    <property type="match status" value="1"/>
</dbReference>
<comment type="caution">
    <text evidence="4">The sequence shown here is derived from an EMBL/GenBank/DDBJ whole genome shotgun (WGS) entry which is preliminary data.</text>
</comment>
<sequence length="389" mass="42463">MATGAVGLSAYFSYYYILKGTFFAADTSSTTATSSESLTSPDPTEEKLGFDTHYANFQQRVDASNSPSPLAAQIDEYLKAGDFIGTALVVHEGKIIYQKGAGYANLAKGVVNDINTQYNIGSVQKNLTGLLIMQQIQQGKLSLDTSLATFYPTIPYAESITIRQMLTMHSGLVQTKQPTKVMDDQQLIQFACDHLKVEKLGQWRYSPVNFVLLSGILMQLTGNDYYQLVQQQILDPLALAHSAFYQTFTKDKAYPVAYAPSDAGADYGSIVKEADYAYARELGTGNLAMTPGDLYTYYQALLSDKLLTAQQVTSLLTPYDQYTYAAGLYNRGTYYTAHGVEKGMEVSAIVATDASDAVILMTNQAPGHDLNSDQAAAIYQMITGVQAKV</sequence>
<dbReference type="SUPFAM" id="SSF56601">
    <property type="entry name" value="beta-lactamase/transpeptidase-like"/>
    <property type="match status" value="1"/>
</dbReference>
<evidence type="ECO:0000313" key="5">
    <source>
        <dbReference type="Proteomes" id="UP000181884"/>
    </source>
</evidence>
<name>A0A1L8RKA5_9ENTE</name>
<dbReference type="Gene3D" id="3.40.710.10">
    <property type="entry name" value="DD-peptidase/beta-lactamase superfamily"/>
    <property type="match status" value="1"/>
</dbReference>
<dbReference type="STRING" id="214095.RU97_GL000444"/>
<evidence type="ECO:0000256" key="1">
    <source>
        <dbReference type="ARBA" id="ARBA00004370"/>
    </source>
</evidence>
<dbReference type="InterPro" id="IPR001466">
    <property type="entry name" value="Beta-lactam-related"/>
</dbReference>
<gene>
    <name evidence="4" type="ORF">RU97_GL000444</name>
</gene>
<organism evidence="4 5">
    <name type="scientific">Enterococcus canis</name>
    <dbReference type="NCBI Taxonomy" id="214095"/>
    <lineage>
        <taxon>Bacteria</taxon>
        <taxon>Bacillati</taxon>
        <taxon>Bacillota</taxon>
        <taxon>Bacilli</taxon>
        <taxon>Lactobacillales</taxon>
        <taxon>Enterococcaceae</taxon>
        <taxon>Enterococcus</taxon>
    </lineage>
</organism>
<dbReference type="Pfam" id="PF00144">
    <property type="entry name" value="Beta-lactamase"/>
    <property type="match status" value="1"/>
</dbReference>
<keyword evidence="5" id="KW-1185">Reference proteome</keyword>